<evidence type="ECO:0000313" key="4">
    <source>
        <dbReference type="EMBL" id="CAD7641401.1"/>
    </source>
</evidence>
<evidence type="ECO:0000313" key="5">
    <source>
        <dbReference type="Proteomes" id="UP000759131"/>
    </source>
</evidence>
<dbReference type="GO" id="GO:0004348">
    <property type="term" value="F:glucosylceramidase activity"/>
    <property type="evidence" value="ECO:0007669"/>
    <property type="project" value="InterPro"/>
</dbReference>
<keyword evidence="2" id="KW-0378">Hydrolase</keyword>
<feature type="signal peptide" evidence="3">
    <location>
        <begin position="1"/>
        <end position="16"/>
    </location>
</feature>
<protein>
    <submittedName>
        <fullName evidence="4">Uncharacterized protein</fullName>
    </submittedName>
</protein>
<dbReference type="GO" id="GO:0006680">
    <property type="term" value="P:glucosylceramide catabolic process"/>
    <property type="evidence" value="ECO:0007669"/>
    <property type="project" value="TreeGrafter"/>
</dbReference>
<keyword evidence="1 3" id="KW-0732">Signal</keyword>
<dbReference type="Proteomes" id="UP000759131">
    <property type="component" value="Unassembled WGS sequence"/>
</dbReference>
<feature type="chain" id="PRO_5036403508" evidence="3">
    <location>
        <begin position="17"/>
        <end position="112"/>
    </location>
</feature>
<dbReference type="PANTHER" id="PTHR11069">
    <property type="entry name" value="GLUCOSYLCERAMIDASE"/>
    <property type="match status" value="1"/>
</dbReference>
<feature type="non-terminal residue" evidence="4">
    <location>
        <position position="1"/>
    </location>
</feature>
<evidence type="ECO:0000256" key="1">
    <source>
        <dbReference type="ARBA" id="ARBA00022729"/>
    </source>
</evidence>
<dbReference type="InterPro" id="IPR001139">
    <property type="entry name" value="Glyco_hydro_30"/>
</dbReference>
<proteinExistence type="predicted"/>
<evidence type="ECO:0000256" key="3">
    <source>
        <dbReference type="SAM" id="SignalP"/>
    </source>
</evidence>
<reference evidence="4" key="1">
    <citation type="submission" date="2020-11" db="EMBL/GenBank/DDBJ databases">
        <authorList>
            <person name="Tran Van P."/>
        </authorList>
    </citation>
    <scope>NUCLEOTIDE SEQUENCE</scope>
</reference>
<keyword evidence="5" id="KW-1185">Reference proteome</keyword>
<dbReference type="EMBL" id="CAJPIZ010025209">
    <property type="protein sequence ID" value="CAG2118685.1"/>
    <property type="molecule type" value="Genomic_DNA"/>
</dbReference>
<sequence>MKLLLLLFTLIGTSYAGSPCEGRDYQRGSIACVATEQHNDEYDTVQKSPKGVVQVFTTTKSGKRLAKTEKKWNEGDIPSGYKWNIKVDHSKSYQSIIGFGTALSDAAVLSIG</sequence>
<evidence type="ECO:0000256" key="2">
    <source>
        <dbReference type="ARBA" id="ARBA00022801"/>
    </source>
</evidence>
<dbReference type="AlphaFoldDB" id="A0A7R9LH16"/>
<dbReference type="GO" id="GO:0016020">
    <property type="term" value="C:membrane"/>
    <property type="evidence" value="ECO:0007669"/>
    <property type="project" value="GOC"/>
</dbReference>
<dbReference type="EMBL" id="OC879784">
    <property type="protein sequence ID" value="CAD7641401.1"/>
    <property type="molecule type" value="Genomic_DNA"/>
</dbReference>
<organism evidence="4">
    <name type="scientific">Medioppia subpectinata</name>
    <dbReference type="NCBI Taxonomy" id="1979941"/>
    <lineage>
        <taxon>Eukaryota</taxon>
        <taxon>Metazoa</taxon>
        <taxon>Ecdysozoa</taxon>
        <taxon>Arthropoda</taxon>
        <taxon>Chelicerata</taxon>
        <taxon>Arachnida</taxon>
        <taxon>Acari</taxon>
        <taxon>Acariformes</taxon>
        <taxon>Sarcoptiformes</taxon>
        <taxon>Oribatida</taxon>
        <taxon>Brachypylina</taxon>
        <taxon>Oppioidea</taxon>
        <taxon>Oppiidae</taxon>
        <taxon>Medioppia</taxon>
    </lineage>
</organism>
<gene>
    <name evidence="4" type="ORF">OSB1V03_LOCUS18636</name>
</gene>
<accession>A0A7R9LH16</accession>
<name>A0A7R9LH16_9ACAR</name>
<dbReference type="PANTHER" id="PTHR11069:SF23">
    <property type="entry name" value="LYSOSOMAL ACID GLUCOSYLCERAMIDASE"/>
    <property type="match status" value="1"/>
</dbReference>